<feature type="region of interest" description="Disordered" evidence="1">
    <location>
        <begin position="759"/>
        <end position="784"/>
    </location>
</feature>
<feature type="region of interest" description="Disordered" evidence="1">
    <location>
        <begin position="15"/>
        <end position="80"/>
    </location>
</feature>
<dbReference type="OrthoDB" id="3071639at2759"/>
<feature type="compositionally biased region" description="Acidic residues" evidence="1">
    <location>
        <begin position="1117"/>
        <end position="1126"/>
    </location>
</feature>
<feature type="compositionally biased region" description="Basic and acidic residues" evidence="1">
    <location>
        <begin position="630"/>
        <end position="639"/>
    </location>
</feature>
<gene>
    <name evidence="2" type="ORF">JR316_008804</name>
</gene>
<feature type="compositionally biased region" description="Low complexity" evidence="1">
    <location>
        <begin position="193"/>
        <end position="205"/>
    </location>
</feature>
<sequence>MVVALRMFSTTTYARRHRQRNKNNIGIGITDIDVPEPNGKHHSISSSPPKKRRRSLPEDTKINGKPRKKSKSSQTKLASPLMSVHSFQTPLPTFHTLSQVYKLPSSSPKDTPGLLSPVPVVSQATLTSSKKLKENQPRRSAKGNKTWRTSKHGDSSKTLRSSVTLPSGSFCPDDASGPALHNHPYTHDRSRSTSRSSSNSSTISTTLKDSQKFYSTLKYSQSLTSLKLDGRSKRRQNRKHKFSKTKRSILPLASPFVSRSSSPAKAFDNAHISEESFSIPASDYSAMGPPPLHSEIGVGPMDSESDMRTGFSNAFLDQNIPVRQHRNTSGRPTQGARNTSPYKMAKSVSRLQRENIVSKFKPKSQLGIEIDALVPALEQVRNVQKRRKAEEKHRASSGRERRTSAPSTVQLPRPQQKSVVGTAASRPIGGASSHDEGLAMPRKIWLGTGLDIVVDSRSYHAHGKLSSGEGEEQGHFSQRSHSPLEWMQTRGSIDFNRPPSQMSFDSGYRFEYPDVEAIDGFTSSEEDMDEDDRLGREEEGGKHGRTVTRGRAPIATGRDTHRLGVPFSMDMASALSKFGDDVLAMSTPFKDALVDMKLKANGKPRARLDLADNGYETDLNVVASVKKRRLEQGKQKSYEHGSTPIFRTSSLPNLKSSPPDSTTVSSSLGLGSSAHIGFKRWIALQAGEAKGEVAEERDEDENGEKDMDLTGNDSAAMVLTVEATLASKPKRRQDMTSWITDSIISPPTGYMQWAIKKGGDRESVTNSDGDTDARSIQGSEGMNQHRSGQILGQLHMNLDSGKKGEDVVDETTCGGQTLETRGETTAQQVQCELRLSNESSENTATSAAQEHVHNSANTKRTRSGTIVPINAPIPPGTRRTRGGTIVGPLPVAAPTSPLPSVPIGKSKIGQDSGVIPDVGAAATRRSRSGTITAAGSVGIVDERTRGGSVQRLNGKATASFLDGDHIISNQQQRFGDAVHDRHNDTEQDVPGIEASANEYQAQMVEEYETDIECYVDSMYLPPLTSSPDPIDFLRFASIVEEDEDNFTEFGSALGTIGTKEIAWRVAEDPPSPEVVKKRGNKIFRGMGFGGGKGWSLTRRSGGRKQKAQHKKAKFTDDIADGEEADEEINRNGDTEMSDDELLLLPGAMGELGQLR</sequence>
<feature type="region of interest" description="Disordered" evidence="1">
    <location>
        <begin position="629"/>
        <end position="666"/>
    </location>
</feature>
<feature type="compositionally biased region" description="Basic and acidic residues" evidence="1">
    <location>
        <begin position="533"/>
        <end position="542"/>
    </location>
</feature>
<comment type="caution">
    <text evidence="2">The sequence shown here is derived from an EMBL/GenBank/DDBJ whole genome shotgun (WGS) entry which is preliminary data.</text>
</comment>
<feature type="compositionally biased region" description="Polar residues" evidence="1">
    <location>
        <begin position="840"/>
        <end position="858"/>
    </location>
</feature>
<evidence type="ECO:0000256" key="1">
    <source>
        <dbReference type="SAM" id="MobiDB-lite"/>
    </source>
</evidence>
<organism evidence="2">
    <name type="scientific">Psilocybe cubensis</name>
    <name type="common">Psychedelic mushroom</name>
    <name type="synonym">Stropharia cubensis</name>
    <dbReference type="NCBI Taxonomy" id="181762"/>
    <lineage>
        <taxon>Eukaryota</taxon>
        <taxon>Fungi</taxon>
        <taxon>Dikarya</taxon>
        <taxon>Basidiomycota</taxon>
        <taxon>Agaricomycotina</taxon>
        <taxon>Agaricomycetes</taxon>
        <taxon>Agaricomycetidae</taxon>
        <taxon>Agaricales</taxon>
        <taxon>Agaricineae</taxon>
        <taxon>Strophariaceae</taxon>
        <taxon>Psilocybe</taxon>
    </lineage>
</organism>
<feature type="compositionally biased region" description="Polar residues" evidence="1">
    <location>
        <begin position="645"/>
        <end position="655"/>
    </location>
</feature>
<feature type="region of interest" description="Disordered" evidence="1">
    <location>
        <begin position="690"/>
        <end position="710"/>
    </location>
</feature>
<protein>
    <submittedName>
        <fullName evidence="2">Uncharacterized protein</fullName>
    </submittedName>
</protein>
<feature type="region of interest" description="Disordered" evidence="1">
    <location>
        <begin position="520"/>
        <end position="548"/>
    </location>
</feature>
<feature type="compositionally biased region" description="Polar residues" evidence="1">
    <location>
        <begin position="158"/>
        <end position="167"/>
    </location>
</feature>
<proteinExistence type="predicted"/>
<dbReference type="EMBL" id="JAFIQS010000008">
    <property type="protein sequence ID" value="KAG5166714.1"/>
    <property type="molecule type" value="Genomic_DNA"/>
</dbReference>
<feature type="region of interest" description="Disordered" evidence="1">
    <location>
        <begin position="463"/>
        <end position="483"/>
    </location>
</feature>
<feature type="region of interest" description="Disordered" evidence="1">
    <location>
        <begin position="227"/>
        <end position="247"/>
    </location>
</feature>
<feature type="compositionally biased region" description="Basic residues" evidence="1">
    <location>
        <begin position="1100"/>
        <end position="1112"/>
    </location>
</feature>
<reference evidence="2" key="1">
    <citation type="submission" date="2021-02" db="EMBL/GenBank/DDBJ databases">
        <title>Psilocybe cubensis genome.</title>
        <authorList>
            <person name="Mckernan K.J."/>
            <person name="Crawford S."/>
            <person name="Trippe A."/>
            <person name="Kane L.T."/>
            <person name="Mclaughlin S."/>
        </authorList>
    </citation>
    <scope>NUCLEOTIDE SEQUENCE [LARGE SCALE GENOMIC DNA]</scope>
    <source>
        <strain evidence="2">MGC-MH-2018</strain>
    </source>
</reference>
<feature type="region of interest" description="Disordered" evidence="1">
    <location>
        <begin position="840"/>
        <end position="879"/>
    </location>
</feature>
<feature type="compositionally biased region" description="Basic residues" evidence="1">
    <location>
        <begin position="232"/>
        <end position="247"/>
    </location>
</feature>
<feature type="region of interest" description="Disordered" evidence="1">
    <location>
        <begin position="1094"/>
        <end position="1155"/>
    </location>
</feature>
<evidence type="ECO:0000313" key="2">
    <source>
        <dbReference type="EMBL" id="KAG5166714.1"/>
    </source>
</evidence>
<feature type="compositionally biased region" description="Polar residues" evidence="1">
    <location>
        <begin position="764"/>
        <end position="784"/>
    </location>
</feature>
<feature type="compositionally biased region" description="Polar residues" evidence="1">
    <location>
        <begin position="404"/>
        <end position="419"/>
    </location>
</feature>
<feature type="region of interest" description="Disordered" evidence="1">
    <location>
        <begin position="382"/>
        <end position="436"/>
    </location>
</feature>
<feature type="compositionally biased region" description="Low complexity" evidence="1">
    <location>
        <begin position="656"/>
        <end position="666"/>
    </location>
</feature>
<feature type="compositionally biased region" description="Basic and acidic residues" evidence="1">
    <location>
        <begin position="388"/>
        <end position="403"/>
    </location>
</feature>
<dbReference type="AlphaFoldDB" id="A0A8H8CJ62"/>
<accession>A0A8H8CJ62</accession>
<feature type="region of interest" description="Disordered" evidence="1">
    <location>
        <begin position="125"/>
        <end position="205"/>
    </location>
</feature>
<name>A0A8H8CJ62_PSICU</name>